<reference evidence="1" key="1">
    <citation type="submission" date="2021-01" db="EMBL/GenBank/DDBJ databases">
        <title>Draft genome sequence of Acholeplasmataceae bacterium strain Mahy22.</title>
        <authorList>
            <person name="Watanabe M."/>
            <person name="Kojima H."/>
            <person name="Fukui M."/>
        </authorList>
    </citation>
    <scope>NUCLEOTIDE SEQUENCE</scope>
    <source>
        <strain evidence="1">Mahy22</strain>
    </source>
</reference>
<dbReference type="Pfam" id="PF13487">
    <property type="entry name" value="HD_5"/>
    <property type="match status" value="1"/>
</dbReference>
<evidence type="ECO:0000313" key="1">
    <source>
        <dbReference type="EMBL" id="BCR36701.1"/>
    </source>
</evidence>
<evidence type="ECO:0000313" key="2">
    <source>
        <dbReference type="Proteomes" id="UP000620133"/>
    </source>
</evidence>
<dbReference type="InterPro" id="IPR003607">
    <property type="entry name" value="HD/PDEase_dom"/>
</dbReference>
<name>A0A7U9TJW2_9MOLU</name>
<dbReference type="CDD" id="cd00077">
    <property type="entry name" value="HDc"/>
    <property type="match status" value="1"/>
</dbReference>
<proteinExistence type="predicted"/>
<sequence>MTNIHMRDIEKEKYKDYAFKKDLKYIRPVLLLGTLLYALFTIIDFNFYPQYVPYFLKIRFILVVPLVLMGFFYSFHKSFRYIYQYVLMALTYLAGLGIILMIITIKEPNYYYGGLFLVFALNFFLLRLRTIYSSITAGLLLFSFLMLTILFSDINIGVIIENLIFYSSFCFIGVVGSRYFEQYRLNHFYQESLIMGEKIVLEKQIYKQYEDTKNYHTATIITLAKLAESRDLLTGNHINRVSKLSYLLAKKLPNSIYENNNLVKKEFLDTIMLSSSLHDIGKIAISDMILNKPGQLTKEEFEVIKTHTTKGYEMLKEIEKDYKDNMFITLGLQISKSHHERWDGRGYPEGLKGNEIPLAARIVAVVDVYDALISERPYKPAFSKEKSLEIIAQGIGKHFDPIISKIFIKLKSN</sequence>
<dbReference type="RefSeq" id="WP_176239346.1">
    <property type="nucleotide sequence ID" value="NZ_AP024412.1"/>
</dbReference>
<dbReference type="InterPro" id="IPR052020">
    <property type="entry name" value="Cyclic_di-GMP/3'3'-cGAMP_PDE"/>
</dbReference>
<dbReference type="SUPFAM" id="SSF109604">
    <property type="entry name" value="HD-domain/PDEase-like"/>
    <property type="match status" value="1"/>
</dbReference>
<dbReference type="PROSITE" id="PS51832">
    <property type="entry name" value="HD_GYP"/>
    <property type="match status" value="1"/>
</dbReference>
<dbReference type="KEGG" id="manr:MPAN_015940"/>
<organism evidence="1 2">
    <name type="scientific">Mariniplasma anaerobium</name>
    <dbReference type="NCBI Taxonomy" id="2735436"/>
    <lineage>
        <taxon>Bacteria</taxon>
        <taxon>Bacillati</taxon>
        <taxon>Mycoplasmatota</taxon>
        <taxon>Mollicutes</taxon>
        <taxon>Acholeplasmatales</taxon>
        <taxon>Acholeplasmataceae</taxon>
        <taxon>Mariniplasma</taxon>
    </lineage>
</organism>
<keyword evidence="2" id="KW-1185">Reference proteome</keyword>
<protein>
    <submittedName>
        <fullName evidence="1">Uncharacterized protein</fullName>
    </submittedName>
</protein>
<dbReference type="Gene3D" id="1.10.3210.10">
    <property type="entry name" value="Hypothetical protein af1432"/>
    <property type="match status" value="1"/>
</dbReference>
<dbReference type="PANTHER" id="PTHR45228:SF1">
    <property type="entry name" value="CYCLIC DI-GMP PHOSPHODIESTERASE TM_0186"/>
    <property type="match status" value="1"/>
</dbReference>
<gene>
    <name evidence="1" type="ORF">MPAN_015940</name>
</gene>
<dbReference type="PANTHER" id="PTHR45228">
    <property type="entry name" value="CYCLIC DI-GMP PHOSPHODIESTERASE TM_0186-RELATED"/>
    <property type="match status" value="1"/>
</dbReference>
<accession>A0A7U9TJW2</accession>
<dbReference type="InterPro" id="IPR037522">
    <property type="entry name" value="HD_GYP_dom"/>
</dbReference>
<dbReference type="SMART" id="SM00471">
    <property type="entry name" value="HDc"/>
    <property type="match status" value="1"/>
</dbReference>
<dbReference type="Proteomes" id="UP000620133">
    <property type="component" value="Chromosome"/>
</dbReference>
<dbReference type="EMBL" id="AP024412">
    <property type="protein sequence ID" value="BCR36701.1"/>
    <property type="molecule type" value="Genomic_DNA"/>
</dbReference>
<dbReference type="AlphaFoldDB" id="A0A7U9TJW2"/>